<dbReference type="AlphaFoldDB" id="A0A1I6L6G9"/>
<organism evidence="1 2">
    <name type="scientific">Granulicella pectinivorans</name>
    <dbReference type="NCBI Taxonomy" id="474950"/>
    <lineage>
        <taxon>Bacteria</taxon>
        <taxon>Pseudomonadati</taxon>
        <taxon>Acidobacteriota</taxon>
        <taxon>Terriglobia</taxon>
        <taxon>Terriglobales</taxon>
        <taxon>Acidobacteriaceae</taxon>
        <taxon>Granulicella</taxon>
    </lineage>
</organism>
<evidence type="ECO:0008006" key="3">
    <source>
        <dbReference type="Google" id="ProtNLM"/>
    </source>
</evidence>
<keyword evidence="2" id="KW-1185">Reference proteome</keyword>
<gene>
    <name evidence="1" type="ORF">SAMN05421771_0330</name>
</gene>
<dbReference type="STRING" id="474950.SAMN05421771_0330"/>
<dbReference type="Proteomes" id="UP000199024">
    <property type="component" value="Unassembled WGS sequence"/>
</dbReference>
<evidence type="ECO:0000313" key="2">
    <source>
        <dbReference type="Proteomes" id="UP000199024"/>
    </source>
</evidence>
<proteinExistence type="predicted"/>
<sequence length="110" mass="12558">MKEQRIQAMVQEITAASIAGQLGSVETCFILWPLILQTTRPIAPEDKALVGTVINETSHLPVGRLKDDWHPDFVGPKLAELYRYEIQIREDVKHLCERLQQQFATDMEKA</sequence>
<protein>
    <recommendedName>
        <fullName evidence="3">DUF2489 domain-containing protein</fullName>
    </recommendedName>
</protein>
<reference evidence="1 2" key="1">
    <citation type="submission" date="2016-10" db="EMBL/GenBank/DDBJ databases">
        <authorList>
            <person name="de Groot N.N."/>
        </authorList>
    </citation>
    <scope>NUCLEOTIDE SEQUENCE [LARGE SCALE GENOMIC DNA]</scope>
    <source>
        <strain evidence="1 2">DSM 21001</strain>
    </source>
</reference>
<name>A0A1I6L6G9_9BACT</name>
<dbReference type="EMBL" id="FOZL01000001">
    <property type="protein sequence ID" value="SFR99024.1"/>
    <property type="molecule type" value="Genomic_DNA"/>
</dbReference>
<evidence type="ECO:0000313" key="1">
    <source>
        <dbReference type="EMBL" id="SFR99024.1"/>
    </source>
</evidence>
<accession>A0A1I6L6G9</accession>